<evidence type="ECO:0000313" key="2">
    <source>
        <dbReference type="EMBL" id="KAL2529318.1"/>
    </source>
</evidence>
<sequence>MSTRGALTNIVSDCESCYMHRYKADQKFEQKSTRFWEFEEESNIWVEVKLPYDLVSCINDNCTIVNSIQQMTSKNEDQKGESVVSDKREHGEKEDDKRGQKESSYAILPLRKRVSFTKMSDTSVWVTGESGSIYERFWNGLQWVIAPHDLPLDRWPSGEEIKDDCKTVGQVAKLPTCGEEIKGGCKTDLLPTSGWT</sequence>
<dbReference type="Proteomes" id="UP001604277">
    <property type="component" value="Unassembled WGS sequence"/>
</dbReference>
<protein>
    <submittedName>
        <fullName evidence="2">Uncharacterized protein</fullName>
    </submittedName>
</protein>
<dbReference type="EMBL" id="JBFOLJ010000006">
    <property type="protein sequence ID" value="KAL2529318.1"/>
    <property type="molecule type" value="Genomic_DNA"/>
</dbReference>
<dbReference type="AlphaFoldDB" id="A0ABD1UW80"/>
<feature type="region of interest" description="Disordered" evidence="1">
    <location>
        <begin position="73"/>
        <end position="102"/>
    </location>
</feature>
<reference evidence="3" key="1">
    <citation type="submission" date="2024-07" db="EMBL/GenBank/DDBJ databases">
        <title>Two chromosome-level genome assemblies of Korean endemic species Abeliophyllum distichum and Forsythia ovata (Oleaceae).</title>
        <authorList>
            <person name="Jang H."/>
        </authorList>
    </citation>
    <scope>NUCLEOTIDE SEQUENCE [LARGE SCALE GENOMIC DNA]</scope>
</reference>
<keyword evidence="3" id="KW-1185">Reference proteome</keyword>
<gene>
    <name evidence="2" type="ORF">Fot_21919</name>
</gene>
<name>A0ABD1UW80_9LAMI</name>
<accession>A0ABD1UW80</accession>
<dbReference type="PANTHER" id="PTHR36893">
    <property type="entry name" value="OS01G0275950 PROTEIN"/>
    <property type="match status" value="1"/>
</dbReference>
<proteinExistence type="predicted"/>
<evidence type="ECO:0000256" key="1">
    <source>
        <dbReference type="SAM" id="MobiDB-lite"/>
    </source>
</evidence>
<comment type="caution">
    <text evidence="2">The sequence shown here is derived from an EMBL/GenBank/DDBJ whole genome shotgun (WGS) entry which is preliminary data.</text>
</comment>
<evidence type="ECO:0000313" key="3">
    <source>
        <dbReference type="Proteomes" id="UP001604277"/>
    </source>
</evidence>
<feature type="compositionally biased region" description="Basic and acidic residues" evidence="1">
    <location>
        <begin position="74"/>
        <end position="101"/>
    </location>
</feature>
<dbReference type="PANTHER" id="PTHR36893:SF1">
    <property type="entry name" value="BULB-TYPE LECTIN DOMAIN-CONTAINING PROTEIN"/>
    <property type="match status" value="1"/>
</dbReference>
<organism evidence="2 3">
    <name type="scientific">Forsythia ovata</name>
    <dbReference type="NCBI Taxonomy" id="205694"/>
    <lineage>
        <taxon>Eukaryota</taxon>
        <taxon>Viridiplantae</taxon>
        <taxon>Streptophyta</taxon>
        <taxon>Embryophyta</taxon>
        <taxon>Tracheophyta</taxon>
        <taxon>Spermatophyta</taxon>
        <taxon>Magnoliopsida</taxon>
        <taxon>eudicotyledons</taxon>
        <taxon>Gunneridae</taxon>
        <taxon>Pentapetalae</taxon>
        <taxon>asterids</taxon>
        <taxon>lamiids</taxon>
        <taxon>Lamiales</taxon>
        <taxon>Oleaceae</taxon>
        <taxon>Forsythieae</taxon>
        <taxon>Forsythia</taxon>
    </lineage>
</organism>